<dbReference type="EMBL" id="LFJN01000010">
    <property type="protein sequence ID" value="KPI41058.1"/>
    <property type="molecule type" value="Genomic_DNA"/>
</dbReference>
<sequence>MVFQPALTFRFQTGEDKEDRKLATNAIKEQMLTDGFVLRLMEVLVTRYFVLRPSDLREWEAEPDEWERREEEIADAWEFSLRTCSEKLFLDLVINFKELLVPRLLQVFQEYSRVDNTDVLLKDSLYAAIGIAAACLDDVLDFNTFLRSTLIPEVQLVKPGYNLLRRRTAVILAQWVPILPEGIDRFAVYQIFAFLLQQGDPLNDSVVRVTAGRQLRMVLEPFEFKYEDFAPYATPILSNIMLLTSETELSETKMALLETVRVAVTKLEGQIEPYAAGIMNMLPPLWAQSGEEHLMKQAIITMITAIVNSLREKSLTYHVAVLTIISDSIQPESEAAVYLLEEALELWNAILVQTPSHNPTDELLALMTSVLPLLDMGSELLQQLFDIIESYIALSPSTVLAPTFLTPLVMSLKSLLPMLASSRARDASHGPHVLEHLAAAIALPENFNNVVREQMTASLFTVLVRTGYLAEVLRIIKEAYEYHKDPRPNRRPPDVIGPGETSLFTLLSRLALLFPSMFIDAINSCSDDSAAFNWLVIEWIGHFDAIGDVLRKKLQVLGITALLTASSPPPLILLEQLQSLITIWTDLATELGQEAAEESQGDYLWWYDQPSNTPDWENATPEDRRKRVMSNNDPIYTTNIRQVIGERLRFVVQSWPGGQQAFEQEWLSRIDPTVMQSFLELKLL</sequence>
<dbReference type="PANTHER" id="PTHR10997:SF7">
    <property type="entry name" value="IMPORTIN-11"/>
    <property type="match status" value="1"/>
</dbReference>
<dbReference type="PANTHER" id="PTHR10997">
    <property type="entry name" value="IMPORTIN-7, 8, 11"/>
    <property type="match status" value="1"/>
</dbReference>
<dbReference type="RefSeq" id="XP_018001021.1">
    <property type="nucleotide sequence ID" value="XM_018148379.1"/>
</dbReference>
<gene>
    <name evidence="2" type="ORF">AB675_7971</name>
</gene>
<organism evidence="2 3">
    <name type="scientific">Cyphellophora attinorum</name>
    <dbReference type="NCBI Taxonomy" id="1664694"/>
    <lineage>
        <taxon>Eukaryota</taxon>
        <taxon>Fungi</taxon>
        <taxon>Dikarya</taxon>
        <taxon>Ascomycota</taxon>
        <taxon>Pezizomycotina</taxon>
        <taxon>Eurotiomycetes</taxon>
        <taxon>Chaetothyriomycetidae</taxon>
        <taxon>Chaetothyriales</taxon>
        <taxon>Cyphellophoraceae</taxon>
        <taxon>Cyphellophora</taxon>
    </lineage>
</organism>
<dbReference type="Pfam" id="PF25758">
    <property type="entry name" value="TPR_IPO11"/>
    <property type="match status" value="1"/>
</dbReference>
<keyword evidence="3" id="KW-1185">Reference proteome</keyword>
<evidence type="ECO:0000313" key="3">
    <source>
        <dbReference type="Proteomes" id="UP000038010"/>
    </source>
</evidence>
<dbReference type="Gene3D" id="1.25.10.10">
    <property type="entry name" value="Leucine-rich Repeat Variant"/>
    <property type="match status" value="1"/>
</dbReference>
<evidence type="ECO:0000259" key="1">
    <source>
        <dbReference type="Pfam" id="PF25758"/>
    </source>
</evidence>
<comment type="caution">
    <text evidence="2">The sequence shown here is derived from an EMBL/GenBank/DDBJ whole genome shotgun (WGS) entry which is preliminary data.</text>
</comment>
<dbReference type="AlphaFoldDB" id="A0A0N0NN34"/>
<dbReference type="InterPro" id="IPR011989">
    <property type="entry name" value="ARM-like"/>
</dbReference>
<dbReference type="OrthoDB" id="361693at2759"/>
<protein>
    <submittedName>
        <fullName evidence="2">Importin-11</fullName>
    </submittedName>
</protein>
<dbReference type="Proteomes" id="UP000038010">
    <property type="component" value="Unassembled WGS sequence"/>
</dbReference>
<dbReference type="GO" id="GO:0006606">
    <property type="term" value="P:protein import into nucleus"/>
    <property type="evidence" value="ECO:0007669"/>
    <property type="project" value="TreeGrafter"/>
</dbReference>
<feature type="domain" description="Importin-7/11-like TPR repeats" evidence="1">
    <location>
        <begin position="297"/>
        <end position="681"/>
    </location>
</feature>
<name>A0A0N0NN34_9EURO</name>
<evidence type="ECO:0000313" key="2">
    <source>
        <dbReference type="EMBL" id="KPI41058.1"/>
    </source>
</evidence>
<dbReference type="SUPFAM" id="SSF48371">
    <property type="entry name" value="ARM repeat"/>
    <property type="match status" value="1"/>
</dbReference>
<dbReference type="STRING" id="1664694.A0A0N0NN34"/>
<dbReference type="GO" id="GO:0005829">
    <property type="term" value="C:cytosol"/>
    <property type="evidence" value="ECO:0007669"/>
    <property type="project" value="TreeGrafter"/>
</dbReference>
<dbReference type="VEuPathDB" id="FungiDB:AB675_7971"/>
<proteinExistence type="predicted"/>
<accession>A0A0N0NN34</accession>
<dbReference type="InterPro" id="IPR058669">
    <property type="entry name" value="TPR_IPO7/11-like"/>
</dbReference>
<dbReference type="GeneID" id="28740259"/>
<dbReference type="GO" id="GO:0005635">
    <property type="term" value="C:nuclear envelope"/>
    <property type="evidence" value="ECO:0007669"/>
    <property type="project" value="TreeGrafter"/>
</dbReference>
<reference evidence="2 3" key="1">
    <citation type="submission" date="2015-06" db="EMBL/GenBank/DDBJ databases">
        <title>Draft genome of the ant-associated black yeast Phialophora attae CBS 131958.</title>
        <authorList>
            <person name="Moreno L.F."/>
            <person name="Stielow B.J."/>
            <person name="de Hoog S."/>
            <person name="Vicente V.A."/>
            <person name="Weiss V.A."/>
            <person name="de Vries M."/>
            <person name="Cruz L.M."/>
            <person name="Souza E.M."/>
        </authorList>
    </citation>
    <scope>NUCLEOTIDE SEQUENCE [LARGE SCALE GENOMIC DNA]</scope>
    <source>
        <strain evidence="2 3">CBS 131958</strain>
    </source>
</reference>
<dbReference type="InterPro" id="IPR016024">
    <property type="entry name" value="ARM-type_fold"/>
</dbReference>